<keyword evidence="2" id="KW-0813">Transport</keyword>
<evidence type="ECO:0000256" key="3">
    <source>
        <dbReference type="ARBA" id="ARBA00022547"/>
    </source>
</evidence>
<evidence type="ECO:0000259" key="9">
    <source>
        <dbReference type="Pfam" id="PF00294"/>
    </source>
</evidence>
<comment type="subcellular location">
    <subcellularLocation>
        <location evidence="1">Mitochondrion membrane</location>
    </subcellularLocation>
</comment>
<name>A0ABP9YQG8_9FUNG</name>
<dbReference type="Proteomes" id="UP001473302">
    <property type="component" value="Unassembled WGS sequence"/>
</dbReference>
<feature type="coiled-coil region" evidence="8">
    <location>
        <begin position="638"/>
        <end position="665"/>
    </location>
</feature>
<dbReference type="InterPro" id="IPR011611">
    <property type="entry name" value="PfkB_dom"/>
</dbReference>
<evidence type="ECO:0000256" key="7">
    <source>
        <dbReference type="ARBA" id="ARBA00023136"/>
    </source>
</evidence>
<evidence type="ECO:0000256" key="5">
    <source>
        <dbReference type="ARBA" id="ARBA00023065"/>
    </source>
</evidence>
<dbReference type="InterPro" id="IPR029056">
    <property type="entry name" value="Ribokinase-like"/>
</dbReference>
<dbReference type="Gene3D" id="1.20.5.2210">
    <property type="match status" value="1"/>
</dbReference>
<proteinExistence type="predicted"/>
<dbReference type="PANTHER" id="PTHR47098:SF2">
    <property type="entry name" value="PROTEIN MAK32"/>
    <property type="match status" value="1"/>
</dbReference>
<evidence type="ECO:0000313" key="11">
    <source>
        <dbReference type="Proteomes" id="UP001473302"/>
    </source>
</evidence>
<dbReference type="InterPro" id="IPR008688">
    <property type="entry name" value="ATP_synth_Bsub_B/MI25"/>
</dbReference>
<dbReference type="PANTHER" id="PTHR47098">
    <property type="entry name" value="PROTEIN MAK32"/>
    <property type="match status" value="1"/>
</dbReference>
<evidence type="ECO:0000313" key="10">
    <source>
        <dbReference type="EMBL" id="GAA5809100.1"/>
    </source>
</evidence>
<keyword evidence="4" id="KW-0375">Hydrogen ion transport</keyword>
<dbReference type="EMBL" id="BAABUK010000004">
    <property type="protein sequence ID" value="GAA5809100.1"/>
    <property type="molecule type" value="Genomic_DNA"/>
</dbReference>
<reference evidence="10 11" key="1">
    <citation type="submission" date="2024-04" db="EMBL/GenBank/DDBJ databases">
        <title>genome sequences of Mucor flavus KT1a and Helicostylum pulchrum KT1b strains isolated from the surface of a dry-aged beef.</title>
        <authorList>
            <person name="Toyotome T."/>
            <person name="Hosono M."/>
            <person name="Torimaru M."/>
            <person name="Fukuda K."/>
            <person name="Mikami N."/>
        </authorList>
    </citation>
    <scope>NUCLEOTIDE SEQUENCE [LARGE SCALE GENOMIC DNA]</scope>
    <source>
        <strain evidence="10 11">KT1a</strain>
    </source>
</reference>
<gene>
    <name evidence="10" type="ORF">MFLAVUS_002503</name>
</gene>
<accession>A0ABP9YQG8</accession>
<keyword evidence="7" id="KW-0472">Membrane</keyword>
<evidence type="ECO:0000256" key="1">
    <source>
        <dbReference type="ARBA" id="ARBA00004325"/>
    </source>
</evidence>
<keyword evidence="11" id="KW-1185">Reference proteome</keyword>
<evidence type="ECO:0000256" key="2">
    <source>
        <dbReference type="ARBA" id="ARBA00022448"/>
    </source>
</evidence>
<evidence type="ECO:0000256" key="6">
    <source>
        <dbReference type="ARBA" id="ARBA00023128"/>
    </source>
</evidence>
<dbReference type="Gene3D" id="3.40.1190.20">
    <property type="match status" value="1"/>
</dbReference>
<dbReference type="SUPFAM" id="SSF53613">
    <property type="entry name" value="Ribokinase-like"/>
    <property type="match status" value="1"/>
</dbReference>
<evidence type="ECO:0000256" key="8">
    <source>
        <dbReference type="SAM" id="Coils"/>
    </source>
</evidence>
<dbReference type="Pfam" id="PF00294">
    <property type="entry name" value="PfkB"/>
    <property type="match status" value="1"/>
</dbReference>
<evidence type="ECO:0000256" key="4">
    <source>
        <dbReference type="ARBA" id="ARBA00022781"/>
    </source>
</evidence>
<keyword evidence="6" id="KW-0496">Mitochondrion</keyword>
<comment type="caution">
    <text evidence="10">The sequence shown here is derived from an EMBL/GenBank/DDBJ whole genome shotgun (WGS) entry which is preliminary data.</text>
</comment>
<keyword evidence="8" id="KW-0175">Coiled coil</keyword>
<dbReference type="Pfam" id="PF05405">
    <property type="entry name" value="Mt_ATP-synt_B"/>
    <property type="match status" value="1"/>
</dbReference>
<keyword evidence="3" id="KW-0138">CF(0)</keyword>
<organism evidence="10 11">
    <name type="scientific">Mucor flavus</name>
    <dbReference type="NCBI Taxonomy" id="439312"/>
    <lineage>
        <taxon>Eukaryota</taxon>
        <taxon>Fungi</taxon>
        <taxon>Fungi incertae sedis</taxon>
        <taxon>Mucoromycota</taxon>
        <taxon>Mucoromycotina</taxon>
        <taxon>Mucoromycetes</taxon>
        <taxon>Mucorales</taxon>
        <taxon>Mucorineae</taxon>
        <taxon>Mucoraceae</taxon>
        <taxon>Mucor</taxon>
    </lineage>
</organism>
<sequence length="730" mass="82785">MQPVYASIGALIIDDIIFRDGTEVTNVLGGGGVFAIYGMRLWLDKVQAKDVGYIIHTGFDYPLDIDNKIKQLNISLASIHHADKHTTRGLNTFGADDHRDFEYIHPIIRTTTSDFSDDWIRSIKILHLISSPERVTEIVGEWKEREVLLNLIEKTQFIWEPLPWACLPESLNSIYNAALMTEIITPNHEEIADMLDIDFKKLLLENKNDFKQAVEYCGNRLLNGLSVSTLVVRASKYGAMIMSKSRKIHWIPAYWSWWDANDQVHVVDVTGAGNAFCGGFAYGWIKTQGDAVESSYYGAVSASYTVEQMGVPSFIDGCWNSGPDPIERLHRLKRCGDLSYKDIRLTLTIPVRVNNSPRPCRYRGLERSYNSLIYARILLFITKSHPTTSSQKANSGQILQRTIIYNKSSLHLHSTTLFRTIYHEDYHIMTVNSSAQWFCFMIFNTTARFKQDRHHLFYPITLTYGEIRRFFSFAPVAFRSRLSPLSTNMAFRLITKNAATAAIAARPSLMNATRQSMGATAVRHFTTQKEAEPKEKANSIINSLPGNSLVSKTGFLTLSTGLATFVISKEIYVFNEETLVLVASAGLLSLLLKYLREPFNGMANDHIQRIKSILIQAREDHKGAVQERIEEVGQMKDLVEVTKALFELSRETAQLEAQAFELKQQVAVAAEVKTTLDSWVRHEANVRDREQKQLAAYLIEKINKDLQDSKVQQQILDQAVLDIQRIAKTN</sequence>
<keyword evidence="5" id="KW-0406">Ion transport</keyword>
<dbReference type="SUPFAM" id="SSF161060">
    <property type="entry name" value="ATP synthase B chain-like"/>
    <property type="match status" value="1"/>
</dbReference>
<protein>
    <recommendedName>
        <fullName evidence="9">Carbohydrate kinase PfkB domain-containing protein</fullName>
    </recommendedName>
</protein>
<feature type="domain" description="Carbohydrate kinase PfkB" evidence="9">
    <location>
        <begin position="22"/>
        <end position="311"/>
    </location>
</feature>